<dbReference type="Proteomes" id="UP000575397">
    <property type="component" value="Unassembled WGS sequence"/>
</dbReference>
<dbReference type="RefSeq" id="WP_169763089.1">
    <property type="nucleotide sequence ID" value="NZ_JABCUS010000023.1"/>
</dbReference>
<evidence type="ECO:0000313" key="2">
    <source>
        <dbReference type="Proteomes" id="UP000575397"/>
    </source>
</evidence>
<dbReference type="InterPro" id="IPR024524">
    <property type="entry name" value="DUF3800"/>
</dbReference>
<dbReference type="AlphaFoldDB" id="A0A7Y0UUR6"/>
<comment type="caution">
    <text evidence="1">The sequence shown here is derived from an EMBL/GenBank/DDBJ whole genome shotgun (WGS) entry which is preliminary data.</text>
</comment>
<name>A0A7Y0UUR6_9ACTO</name>
<dbReference type="EMBL" id="JABCUS010000023">
    <property type="protein sequence ID" value="NMX04135.1"/>
    <property type="molecule type" value="Genomic_DNA"/>
</dbReference>
<dbReference type="Pfam" id="PF12686">
    <property type="entry name" value="DUF3800"/>
    <property type="match status" value="1"/>
</dbReference>
<evidence type="ECO:0000313" key="1">
    <source>
        <dbReference type="EMBL" id="NMX04135.1"/>
    </source>
</evidence>
<protein>
    <submittedName>
        <fullName evidence="1">DUF3800 domain-containing protein</fullName>
    </submittedName>
</protein>
<reference evidence="1 2" key="1">
    <citation type="submission" date="2020-04" db="EMBL/GenBank/DDBJ databases">
        <title>Antimicrobial susceptibility and clonality of vaginal-derived multi-drug resistant Mobiluncus isolates in China.</title>
        <authorList>
            <person name="Zhang X."/>
        </authorList>
    </citation>
    <scope>NUCLEOTIDE SEQUENCE [LARGE SCALE GENOMIC DNA]</scope>
    <source>
        <strain evidence="1 2">12</strain>
    </source>
</reference>
<proteinExistence type="predicted"/>
<accession>A0A7Y0UUR6</accession>
<gene>
    <name evidence="1" type="ORF">HHJ77_09440</name>
</gene>
<organism evidence="1 2">
    <name type="scientific">Mobiluncus mulieris</name>
    <dbReference type="NCBI Taxonomy" id="2052"/>
    <lineage>
        <taxon>Bacteria</taxon>
        <taxon>Bacillati</taxon>
        <taxon>Actinomycetota</taxon>
        <taxon>Actinomycetes</taxon>
        <taxon>Actinomycetales</taxon>
        <taxon>Actinomycetaceae</taxon>
        <taxon>Mobiluncus</taxon>
    </lineage>
</organism>
<sequence>MYVGYFDEFGHNGAYVARYDDSYKTHPVFGLGGFVIPAENVRKLSGAFRAIKENGLREEISAKVTSQGKRVERWEKKGSALLTTRNIERYPETRKIIFRVINKLKQLDAQVVFYGQEKLRGTPSQVKETNSHRYDHVMKQLIQRVNWSLPDGENLLLVLDKQGERERLEIFASAAAFMFSSENATKLIEPPMEVESHFYQTVQCADWICAVLGRIAAYKYDPDFAEYKWAVKYFGDRLAQVTSAKSKIRSSTDDARDIFPEYLGNYATCYSASD</sequence>